<dbReference type="Proteomes" id="UP000593564">
    <property type="component" value="Unassembled WGS sequence"/>
</dbReference>
<dbReference type="InterPro" id="IPR000504">
    <property type="entry name" value="RRM_dom"/>
</dbReference>
<dbReference type="Pfam" id="PF00076">
    <property type="entry name" value="RRM_1"/>
    <property type="match status" value="2"/>
</dbReference>
<dbReference type="SUPFAM" id="SSF54928">
    <property type="entry name" value="RNA-binding domain, RBD"/>
    <property type="match status" value="1"/>
</dbReference>
<evidence type="ECO:0000259" key="1">
    <source>
        <dbReference type="Pfam" id="PF00076"/>
    </source>
</evidence>
<accession>A0A7J7GLW1</accession>
<sequence>MYITPRMDAVQAALPRLLGAAASPGVATRENRRQCLKVLRLWLERKILPESLLRQYMDDIGVSNDDVSAGFFLQRPSRAERAVDGPIRDMEGMLVDKYGRVTNLHQGYGFVEFRSEDDADYAYQDKQSLDVGANLFVGNLDPDVDEKLLYDTFSAFGVIVTNPKVHLSKKEKKKKKN</sequence>
<evidence type="ECO:0000313" key="2">
    <source>
        <dbReference type="EMBL" id="KAF5940426.1"/>
    </source>
</evidence>
<keyword evidence="3" id="KW-1185">Reference proteome</keyword>
<gene>
    <name evidence="2" type="ORF">HYC85_021593</name>
</gene>
<organism evidence="2 3">
    <name type="scientific">Camellia sinensis</name>
    <name type="common">Tea plant</name>
    <name type="synonym">Thea sinensis</name>
    <dbReference type="NCBI Taxonomy" id="4442"/>
    <lineage>
        <taxon>Eukaryota</taxon>
        <taxon>Viridiplantae</taxon>
        <taxon>Streptophyta</taxon>
        <taxon>Embryophyta</taxon>
        <taxon>Tracheophyta</taxon>
        <taxon>Spermatophyta</taxon>
        <taxon>Magnoliopsida</taxon>
        <taxon>eudicotyledons</taxon>
        <taxon>Gunneridae</taxon>
        <taxon>Pentapetalae</taxon>
        <taxon>asterids</taxon>
        <taxon>Ericales</taxon>
        <taxon>Theaceae</taxon>
        <taxon>Camellia</taxon>
    </lineage>
</organism>
<reference evidence="2 3" key="2">
    <citation type="submission" date="2020-07" db="EMBL/GenBank/DDBJ databases">
        <title>Genome assembly of wild tea tree DASZ reveals pedigree and selection history of tea varieties.</title>
        <authorList>
            <person name="Zhang W."/>
        </authorList>
    </citation>
    <scope>NUCLEOTIDE SEQUENCE [LARGE SCALE GENOMIC DNA]</scope>
    <source>
        <strain evidence="3">cv. G240</strain>
        <tissue evidence="2">Leaf</tissue>
    </source>
</reference>
<feature type="domain" description="RRM" evidence="1">
    <location>
        <begin position="135"/>
        <end position="161"/>
    </location>
</feature>
<dbReference type="AlphaFoldDB" id="A0A7J7GLW1"/>
<comment type="caution">
    <text evidence="2">The sequence shown here is derived from an EMBL/GenBank/DDBJ whole genome shotgun (WGS) entry which is preliminary data.</text>
</comment>
<name>A0A7J7GLW1_CAMSI</name>
<dbReference type="InterPro" id="IPR035979">
    <property type="entry name" value="RBD_domain_sf"/>
</dbReference>
<evidence type="ECO:0000313" key="3">
    <source>
        <dbReference type="Proteomes" id="UP000593564"/>
    </source>
</evidence>
<dbReference type="PANTHER" id="PTHR12550:SF70">
    <property type="entry name" value="JIL-1 ANCHORING AND STABILIZING PROTEIN, ISOFORM A"/>
    <property type="match status" value="1"/>
</dbReference>
<dbReference type="PANTHER" id="PTHR12550">
    <property type="entry name" value="HEPATOMA-DERIVED GROWTH FACTOR-RELATED"/>
    <property type="match status" value="1"/>
</dbReference>
<reference evidence="3" key="1">
    <citation type="journal article" date="2020" name="Nat. Commun.">
        <title>Genome assembly of wild tea tree DASZ reveals pedigree and selection history of tea varieties.</title>
        <authorList>
            <person name="Zhang W."/>
            <person name="Zhang Y."/>
            <person name="Qiu H."/>
            <person name="Guo Y."/>
            <person name="Wan H."/>
            <person name="Zhang X."/>
            <person name="Scossa F."/>
            <person name="Alseekh S."/>
            <person name="Zhang Q."/>
            <person name="Wang P."/>
            <person name="Xu L."/>
            <person name="Schmidt M.H."/>
            <person name="Jia X."/>
            <person name="Li D."/>
            <person name="Zhu A."/>
            <person name="Guo F."/>
            <person name="Chen W."/>
            <person name="Ni D."/>
            <person name="Usadel B."/>
            <person name="Fernie A.R."/>
            <person name="Wen W."/>
        </authorList>
    </citation>
    <scope>NUCLEOTIDE SEQUENCE [LARGE SCALE GENOMIC DNA]</scope>
    <source>
        <strain evidence="3">cv. G240</strain>
    </source>
</reference>
<dbReference type="GO" id="GO:0003723">
    <property type="term" value="F:RNA binding"/>
    <property type="evidence" value="ECO:0007669"/>
    <property type="project" value="InterPro"/>
</dbReference>
<dbReference type="InterPro" id="IPR012677">
    <property type="entry name" value="Nucleotide-bd_a/b_plait_sf"/>
</dbReference>
<proteinExistence type="predicted"/>
<dbReference type="EMBL" id="JACBKZ010000010">
    <property type="protein sequence ID" value="KAF5940426.1"/>
    <property type="molecule type" value="Genomic_DNA"/>
</dbReference>
<protein>
    <recommendedName>
        <fullName evidence="1">RRM domain-containing protein</fullName>
    </recommendedName>
</protein>
<feature type="domain" description="RRM" evidence="1">
    <location>
        <begin position="101"/>
        <end position="128"/>
    </location>
</feature>
<dbReference type="Gene3D" id="3.30.70.330">
    <property type="match status" value="1"/>
</dbReference>